<feature type="domain" description="Exonuclease" evidence="2">
    <location>
        <begin position="4"/>
        <end position="170"/>
    </location>
</feature>
<sequence>MNGDWVSIDFETANYWPGSICSVGMTAVVAGKITDRFSTLVNPPGDGGFTAYNTSIHGITAQMVDGAPAWPAVLRQILDFADGRPLVAHNAAFDFGALRAACTETAVEWPGARYACSLVVARQTWRLLAYRLPFVAEAAGVPMTGAHHDAQADADTAARVMLAAMAVHGTDKLDDLLRKLQIRYGQLYPDSGSWSNCRRRVQEKRQPIPTANPEADPEGPLYGRHVCITGTLNSLSRADAQQRLADIGAQATAGVSRKTDILVVGTADPTRFAPGMTLSGKHRKAQELLDAGHEIEVISETDFLELLSLSASSPVSAEALRQAKALPLTEAAAQHANVSVEIDDHRFRYYITDAPVISDEEFDQLVLGRRALEKAHPSLRQ</sequence>
<dbReference type="GO" id="GO:0003676">
    <property type="term" value="F:nucleic acid binding"/>
    <property type="evidence" value="ECO:0007669"/>
    <property type="project" value="InterPro"/>
</dbReference>
<dbReference type="RefSeq" id="WP_086605145.1">
    <property type="nucleotide sequence ID" value="NZ_NGFN01000380.1"/>
</dbReference>
<evidence type="ECO:0000313" key="4">
    <source>
        <dbReference type="Proteomes" id="UP000195105"/>
    </source>
</evidence>
<keyword evidence="1" id="KW-0378">Hydrolase</keyword>
<evidence type="ECO:0000256" key="1">
    <source>
        <dbReference type="ARBA" id="ARBA00022839"/>
    </source>
</evidence>
<reference evidence="3 4" key="1">
    <citation type="submission" date="2017-05" db="EMBL/GenBank/DDBJ databases">
        <title>Biotechnological potential of actinobacteria isolated from South African environments.</title>
        <authorList>
            <person name="Le Roes-Hill M."/>
            <person name="Prins A."/>
            <person name="Durrell K.A."/>
        </authorList>
    </citation>
    <scope>NUCLEOTIDE SEQUENCE [LARGE SCALE GENOMIC DNA]</scope>
    <source>
        <strain evidence="3 4">HMC13</strain>
    </source>
</reference>
<comment type="caution">
    <text evidence="3">The sequence shown here is derived from an EMBL/GenBank/DDBJ whole genome shotgun (WGS) entry which is preliminary data.</text>
</comment>
<dbReference type="GO" id="GO:0005829">
    <property type="term" value="C:cytosol"/>
    <property type="evidence" value="ECO:0007669"/>
    <property type="project" value="TreeGrafter"/>
</dbReference>
<dbReference type="AlphaFoldDB" id="A0A243REA4"/>
<proteinExistence type="predicted"/>
<evidence type="ECO:0000259" key="2">
    <source>
        <dbReference type="SMART" id="SM00479"/>
    </source>
</evidence>
<name>A0A243REA4_9ACTN</name>
<dbReference type="FunFam" id="3.30.420.10:FF:000045">
    <property type="entry name" value="3'-5' exonuclease DinG"/>
    <property type="match status" value="1"/>
</dbReference>
<accession>A0A243REA4</accession>
<dbReference type="Pfam" id="PF00929">
    <property type="entry name" value="RNase_T"/>
    <property type="match status" value="1"/>
</dbReference>
<dbReference type="Proteomes" id="UP000195105">
    <property type="component" value="Unassembled WGS sequence"/>
</dbReference>
<protein>
    <recommendedName>
        <fullName evidence="2">Exonuclease domain-containing protein</fullName>
    </recommendedName>
</protein>
<dbReference type="Gene3D" id="3.40.50.10190">
    <property type="entry name" value="BRCT domain"/>
    <property type="match status" value="1"/>
</dbReference>
<dbReference type="SUPFAM" id="SSF56091">
    <property type="entry name" value="DNA ligase/mRNA capping enzyme, catalytic domain"/>
    <property type="match status" value="1"/>
</dbReference>
<dbReference type="SUPFAM" id="SSF52113">
    <property type="entry name" value="BRCT domain"/>
    <property type="match status" value="1"/>
</dbReference>
<keyword evidence="4" id="KW-1185">Reference proteome</keyword>
<keyword evidence="1" id="KW-0269">Exonuclease</keyword>
<dbReference type="EMBL" id="NGFN01000380">
    <property type="protein sequence ID" value="OUC93069.1"/>
    <property type="molecule type" value="Genomic_DNA"/>
</dbReference>
<keyword evidence="1" id="KW-0540">Nuclease</keyword>
<dbReference type="Gene3D" id="3.30.420.10">
    <property type="entry name" value="Ribonuclease H-like superfamily/Ribonuclease H"/>
    <property type="match status" value="1"/>
</dbReference>
<dbReference type="InterPro" id="IPR036420">
    <property type="entry name" value="BRCT_dom_sf"/>
</dbReference>
<dbReference type="InterPro" id="IPR013520">
    <property type="entry name" value="Ribonucl_H"/>
</dbReference>
<organism evidence="3 4">
    <name type="scientific">Streptomyces swartbergensis</name>
    <dbReference type="NCBI Taxonomy" id="487165"/>
    <lineage>
        <taxon>Bacteria</taxon>
        <taxon>Bacillati</taxon>
        <taxon>Actinomycetota</taxon>
        <taxon>Actinomycetes</taxon>
        <taxon>Kitasatosporales</taxon>
        <taxon>Streptomycetaceae</taxon>
        <taxon>Streptomyces</taxon>
    </lineage>
</organism>
<dbReference type="Gene3D" id="1.10.287.610">
    <property type="entry name" value="Helix hairpin bin"/>
    <property type="match status" value="1"/>
</dbReference>
<dbReference type="InterPro" id="IPR001357">
    <property type="entry name" value="BRCT_dom"/>
</dbReference>
<gene>
    <name evidence="3" type="ORF">CA983_37090</name>
</gene>
<dbReference type="SMART" id="SM00479">
    <property type="entry name" value="EXOIII"/>
    <property type="match status" value="1"/>
</dbReference>
<dbReference type="InterPro" id="IPR012337">
    <property type="entry name" value="RNaseH-like_sf"/>
</dbReference>
<dbReference type="PANTHER" id="PTHR30231">
    <property type="entry name" value="DNA POLYMERASE III SUBUNIT EPSILON"/>
    <property type="match status" value="1"/>
</dbReference>
<dbReference type="SUPFAM" id="SSF53098">
    <property type="entry name" value="Ribonuclease H-like"/>
    <property type="match status" value="1"/>
</dbReference>
<dbReference type="GO" id="GO:0008408">
    <property type="term" value="F:3'-5' exonuclease activity"/>
    <property type="evidence" value="ECO:0007669"/>
    <property type="project" value="TreeGrafter"/>
</dbReference>
<evidence type="ECO:0000313" key="3">
    <source>
        <dbReference type="EMBL" id="OUC93069.1"/>
    </source>
</evidence>
<dbReference type="CDD" id="cd17748">
    <property type="entry name" value="BRCT_DNA_ligase_like"/>
    <property type="match status" value="1"/>
</dbReference>
<dbReference type="PANTHER" id="PTHR30231:SF42">
    <property type="entry name" value="EXONUCLEASE"/>
    <property type="match status" value="1"/>
</dbReference>
<dbReference type="InterPro" id="IPR036397">
    <property type="entry name" value="RNaseH_sf"/>
</dbReference>
<dbReference type="Pfam" id="PF00533">
    <property type="entry name" value="BRCT"/>
    <property type="match status" value="1"/>
</dbReference>